<dbReference type="OrthoDB" id="9991317at2759"/>
<evidence type="ECO:0000313" key="4">
    <source>
        <dbReference type="EMBL" id="KIM38734.1"/>
    </source>
</evidence>
<dbReference type="SUPFAM" id="SSF48452">
    <property type="entry name" value="TPR-like"/>
    <property type="match status" value="1"/>
</dbReference>
<dbReference type="Pfam" id="PF13374">
    <property type="entry name" value="TPR_10"/>
    <property type="match status" value="2"/>
</dbReference>
<keyword evidence="5" id="KW-1185">Reference proteome</keyword>
<dbReference type="Pfam" id="PF12770">
    <property type="entry name" value="CHAT"/>
    <property type="match status" value="1"/>
</dbReference>
<dbReference type="InterPro" id="IPR019734">
    <property type="entry name" value="TPR_rpt"/>
</dbReference>
<proteinExistence type="predicted"/>
<gene>
    <name evidence="4" type="ORF">M413DRAFT_420131</name>
</gene>
<dbReference type="Gene3D" id="1.25.40.10">
    <property type="entry name" value="Tetratricopeptide repeat domain"/>
    <property type="match status" value="4"/>
</dbReference>
<dbReference type="EMBL" id="KN831789">
    <property type="protein sequence ID" value="KIM38734.1"/>
    <property type="molecule type" value="Genomic_DNA"/>
</dbReference>
<organism evidence="4 5">
    <name type="scientific">Hebeloma cylindrosporum</name>
    <dbReference type="NCBI Taxonomy" id="76867"/>
    <lineage>
        <taxon>Eukaryota</taxon>
        <taxon>Fungi</taxon>
        <taxon>Dikarya</taxon>
        <taxon>Basidiomycota</taxon>
        <taxon>Agaricomycotina</taxon>
        <taxon>Agaricomycetes</taxon>
        <taxon>Agaricomycetidae</taxon>
        <taxon>Agaricales</taxon>
        <taxon>Agaricineae</taxon>
        <taxon>Hymenogastraceae</taxon>
        <taxon>Hebeloma</taxon>
    </lineage>
</organism>
<dbReference type="SMART" id="SM00028">
    <property type="entry name" value="TPR"/>
    <property type="match status" value="8"/>
</dbReference>
<dbReference type="PANTHER" id="PTHR45641">
    <property type="entry name" value="TETRATRICOPEPTIDE REPEAT PROTEIN (AFU_ORTHOLOGUE AFUA_6G03870)"/>
    <property type="match status" value="1"/>
</dbReference>
<dbReference type="Proteomes" id="UP000053424">
    <property type="component" value="Unassembled WGS sequence"/>
</dbReference>
<evidence type="ECO:0000256" key="2">
    <source>
        <dbReference type="ARBA" id="ARBA00022803"/>
    </source>
</evidence>
<dbReference type="SUPFAM" id="SSF81901">
    <property type="entry name" value="HCP-like"/>
    <property type="match status" value="1"/>
</dbReference>
<dbReference type="STRING" id="686832.A0A0C3C3A0"/>
<evidence type="ECO:0000313" key="5">
    <source>
        <dbReference type="Proteomes" id="UP000053424"/>
    </source>
</evidence>
<evidence type="ECO:0000259" key="3">
    <source>
        <dbReference type="Pfam" id="PF12770"/>
    </source>
</evidence>
<accession>A0A0C3C3A0</accession>
<keyword evidence="2" id="KW-0802">TPR repeat</keyword>
<dbReference type="InterPro" id="IPR011990">
    <property type="entry name" value="TPR-like_helical_dom_sf"/>
</dbReference>
<name>A0A0C3C3A0_HEBCY</name>
<dbReference type="AlphaFoldDB" id="A0A0C3C3A0"/>
<feature type="domain" description="CHAT" evidence="3">
    <location>
        <begin position="767"/>
        <end position="1044"/>
    </location>
</feature>
<keyword evidence="1" id="KW-0677">Repeat</keyword>
<dbReference type="InterPro" id="IPR024983">
    <property type="entry name" value="CHAT_dom"/>
</dbReference>
<dbReference type="HOGENOM" id="CLU_001305_5_1_1"/>
<evidence type="ECO:0000256" key="1">
    <source>
        <dbReference type="ARBA" id="ARBA00022737"/>
    </source>
</evidence>
<reference evidence="4 5" key="1">
    <citation type="submission" date="2014-04" db="EMBL/GenBank/DDBJ databases">
        <authorList>
            <consortium name="DOE Joint Genome Institute"/>
            <person name="Kuo A."/>
            <person name="Gay G."/>
            <person name="Dore J."/>
            <person name="Kohler A."/>
            <person name="Nagy L.G."/>
            <person name="Floudas D."/>
            <person name="Copeland A."/>
            <person name="Barry K.W."/>
            <person name="Cichocki N."/>
            <person name="Veneault-Fourrey C."/>
            <person name="LaButti K."/>
            <person name="Lindquist E.A."/>
            <person name="Lipzen A."/>
            <person name="Lundell T."/>
            <person name="Morin E."/>
            <person name="Murat C."/>
            <person name="Sun H."/>
            <person name="Tunlid A."/>
            <person name="Henrissat B."/>
            <person name="Grigoriev I.V."/>
            <person name="Hibbett D.S."/>
            <person name="Martin F."/>
            <person name="Nordberg H.P."/>
            <person name="Cantor M.N."/>
            <person name="Hua S.X."/>
        </authorList>
    </citation>
    <scope>NUCLEOTIDE SEQUENCE [LARGE SCALE GENOMIC DNA]</scope>
    <source>
        <strain evidence="5">h7</strain>
    </source>
</reference>
<protein>
    <recommendedName>
        <fullName evidence="3">CHAT domain-containing protein</fullName>
    </recommendedName>
</protein>
<reference evidence="5" key="2">
    <citation type="submission" date="2015-01" db="EMBL/GenBank/DDBJ databases">
        <title>Evolutionary Origins and Diversification of the Mycorrhizal Mutualists.</title>
        <authorList>
            <consortium name="DOE Joint Genome Institute"/>
            <consortium name="Mycorrhizal Genomics Consortium"/>
            <person name="Kohler A."/>
            <person name="Kuo A."/>
            <person name="Nagy L.G."/>
            <person name="Floudas D."/>
            <person name="Copeland A."/>
            <person name="Barry K.W."/>
            <person name="Cichocki N."/>
            <person name="Veneault-Fourrey C."/>
            <person name="LaButti K."/>
            <person name="Lindquist E.A."/>
            <person name="Lipzen A."/>
            <person name="Lundell T."/>
            <person name="Morin E."/>
            <person name="Murat C."/>
            <person name="Riley R."/>
            <person name="Ohm R."/>
            <person name="Sun H."/>
            <person name="Tunlid A."/>
            <person name="Henrissat B."/>
            <person name="Grigoriev I.V."/>
            <person name="Hibbett D.S."/>
            <person name="Martin F."/>
        </authorList>
    </citation>
    <scope>NUCLEOTIDE SEQUENCE [LARGE SCALE GENOMIC DNA]</scope>
    <source>
        <strain evidence="5">h7</strain>
    </source>
</reference>
<dbReference type="PANTHER" id="PTHR45641:SF19">
    <property type="entry name" value="NEPHROCYSTIN-3"/>
    <property type="match status" value="1"/>
</dbReference>
<sequence length="1047" mass="116426">MVIFHEKIPQRCDNDVIATLNARAALLLARFKKDRRQSDLDGAFTSYKQALELCHLSHPLRPQALNCLANVLKTQYDQKGQQNDLDESISLHRQALELRQQNDLDESISLHRQALELRPPHIQASSLNNLANALKTRYNQGGQQDDLEESISLHRRALELHPPPHPDRASSLTNLASALNTRGQKNDIDESIFLHRQALDLCPRFHPARAHSLTNLATSLSARYDQGGQQKDLDESILLHRQALGLRPSPHSDRASSLNDLAIALQAQYEQRGQLNDLDETIFLHREALELRPPHMQAISLNNLASALKRRYGESGQQNDLDESIALNRQALELRPPSHPDRVSSLNNLALALQARYGQKGQQNDLDESISLHRQALELLPPTHSIRAISLYNLAKVLKTQYHQGGQQNDLDECISLHRQVLELHSPSHSHRSSFLNGLAIALRARYSQGGQQNDLDESILLHRQALELCLHLILIELALSMSASHRFKVAKTWIHYADVAYQHQSAIKAYDAALQALPQLAALTLDIQSRQKALTTGSDGLARDASKCAINTGNIAKAIEFLESGRTVFWSQLLLLCSPFDELRNIAPGLADQLQHISIALELGSYCDISVELLDIEMKLVQDQETARLNRLHEQWSKAIDSVRSLEGFKHFLQPPQFSALQAAASEVPVVMLVANSSDSNILIMTATNVHHISLPTLPDNELHKLVQLIQVATSHSKTRDCSVDISPNDISPTTLQNWINMQEKRGGRKFKDKFSSDDIFKSVLKTLWIDVIKPVITLLGLKKSEKPSALQWCPTGLFSFLSIHAAGCYDNGPSNECASDYIVSSYTPTISALLASDPTPSTKPFKMMVVIQSKELPFTQKELKEIEQHVPNKSLVRLGIPGSPAFVETVAACLSDVSIAHFACHGKQNLSEPLESGLKLEDGFLFVSRIMKERMPNGSLAFLCACDTAMGDEKLPDEAMSLAASILFSGFRHVIATMWKMMDGDGPIIADAFYEEIFRGPDGKPAPQPDTSKSAQALHIAIMKLGSNNVPFHRWVPFIHMGKCN</sequence>